<evidence type="ECO:0000256" key="3">
    <source>
        <dbReference type="ARBA" id="ARBA00009284"/>
    </source>
</evidence>
<dbReference type="PANTHER" id="PTHR30504">
    <property type="entry name" value="GLUCANS BIOSYNTHESIS PROTEIN"/>
    <property type="match status" value="1"/>
</dbReference>
<dbReference type="GO" id="GO:0030288">
    <property type="term" value="C:outer membrane-bounded periplasmic space"/>
    <property type="evidence" value="ECO:0007669"/>
    <property type="project" value="TreeGrafter"/>
</dbReference>
<comment type="subcellular location">
    <subcellularLocation>
        <location evidence="1">Periplasm</location>
    </subcellularLocation>
</comment>
<comment type="similarity">
    <text evidence="3">Belongs to the OpgD/OpgG family.</text>
</comment>
<dbReference type="UniPathway" id="UPA00637"/>
<dbReference type="FunFam" id="2.70.98.10:FF:000001">
    <property type="entry name" value="Glucans biosynthesis protein G"/>
    <property type="match status" value="1"/>
</dbReference>
<dbReference type="InterPro" id="IPR013783">
    <property type="entry name" value="Ig-like_fold"/>
</dbReference>
<dbReference type="SUPFAM" id="SSF74650">
    <property type="entry name" value="Galactose mutarotase-like"/>
    <property type="match status" value="1"/>
</dbReference>
<dbReference type="InterPro" id="IPR011013">
    <property type="entry name" value="Gal_mutarotase_sf_dom"/>
</dbReference>
<evidence type="ECO:0000259" key="7">
    <source>
        <dbReference type="Pfam" id="PF04349"/>
    </source>
</evidence>
<dbReference type="Gene3D" id="2.60.40.10">
    <property type="entry name" value="Immunoglobulins"/>
    <property type="match status" value="1"/>
</dbReference>
<dbReference type="EMBL" id="FNCI01000010">
    <property type="protein sequence ID" value="SDG34594.1"/>
    <property type="molecule type" value="Genomic_DNA"/>
</dbReference>
<evidence type="ECO:0000313" key="8">
    <source>
        <dbReference type="EMBL" id="SDG34594.1"/>
    </source>
</evidence>
<keyword evidence="4" id="KW-0732">Signal</keyword>
<proteinExistence type="inferred from homology"/>
<feature type="compositionally biased region" description="Basic and acidic residues" evidence="6">
    <location>
        <begin position="1"/>
        <end position="18"/>
    </location>
</feature>
<dbReference type="InterPro" id="IPR014438">
    <property type="entry name" value="Glucan_biosyn_MdoG/MdoD"/>
</dbReference>
<dbReference type="Gene3D" id="2.70.98.10">
    <property type="match status" value="1"/>
</dbReference>
<accession>A0A1G7THU1</accession>
<feature type="compositionally biased region" description="Low complexity" evidence="6">
    <location>
        <begin position="98"/>
        <end position="109"/>
    </location>
</feature>
<dbReference type="InterPro" id="IPR014756">
    <property type="entry name" value="Ig_E-set"/>
</dbReference>
<dbReference type="PANTHER" id="PTHR30504:SF2">
    <property type="entry name" value="GLUCANS BIOSYNTHESIS PROTEIN G"/>
    <property type="match status" value="1"/>
</dbReference>
<feature type="region of interest" description="Disordered" evidence="6">
    <location>
        <begin position="70"/>
        <end position="148"/>
    </location>
</feature>
<dbReference type="SUPFAM" id="SSF81296">
    <property type="entry name" value="E set domains"/>
    <property type="match status" value="1"/>
</dbReference>
<reference evidence="8 9" key="1">
    <citation type="submission" date="2016-10" db="EMBL/GenBank/DDBJ databases">
        <authorList>
            <person name="de Groot N.N."/>
        </authorList>
    </citation>
    <scope>NUCLEOTIDE SEQUENCE [LARGE SCALE GENOMIC DNA]</scope>
    <source>
        <strain evidence="8 9">BH539</strain>
    </source>
</reference>
<evidence type="ECO:0000313" key="9">
    <source>
        <dbReference type="Proteomes" id="UP000198641"/>
    </source>
</evidence>
<dbReference type="InterPro" id="IPR014718">
    <property type="entry name" value="GH-type_carb-bd"/>
</dbReference>
<organism evidence="8 9">
    <name type="scientific">Onishia taeanensis</name>
    <dbReference type="NCBI Taxonomy" id="284577"/>
    <lineage>
        <taxon>Bacteria</taxon>
        <taxon>Pseudomonadati</taxon>
        <taxon>Pseudomonadota</taxon>
        <taxon>Gammaproteobacteria</taxon>
        <taxon>Oceanospirillales</taxon>
        <taxon>Halomonadaceae</taxon>
        <taxon>Onishia</taxon>
    </lineage>
</organism>
<name>A0A1G7THU1_9GAMM</name>
<evidence type="ECO:0000256" key="1">
    <source>
        <dbReference type="ARBA" id="ARBA00004418"/>
    </source>
</evidence>
<gene>
    <name evidence="8" type="ORF">SAMN05216571_11078</name>
</gene>
<dbReference type="GO" id="GO:0030246">
    <property type="term" value="F:carbohydrate binding"/>
    <property type="evidence" value="ECO:0007669"/>
    <property type="project" value="InterPro"/>
</dbReference>
<dbReference type="Proteomes" id="UP000198641">
    <property type="component" value="Unassembled WGS sequence"/>
</dbReference>
<feature type="domain" description="Glucan biosynthesis periplasmic MdoG C-terminal" evidence="7">
    <location>
        <begin position="155"/>
        <end position="649"/>
    </location>
</feature>
<dbReference type="InterPro" id="IPR007444">
    <property type="entry name" value="Glucan_biosyn_MdoG_C"/>
</dbReference>
<feature type="region of interest" description="Disordered" evidence="6">
    <location>
        <begin position="1"/>
        <end position="26"/>
    </location>
</feature>
<dbReference type="Pfam" id="PF04349">
    <property type="entry name" value="MdoG"/>
    <property type="match status" value="1"/>
</dbReference>
<evidence type="ECO:0000256" key="4">
    <source>
        <dbReference type="ARBA" id="ARBA00022729"/>
    </source>
</evidence>
<feature type="compositionally biased region" description="Low complexity" evidence="6">
    <location>
        <begin position="121"/>
        <end position="130"/>
    </location>
</feature>
<keyword evidence="9" id="KW-1185">Reference proteome</keyword>
<dbReference type="GO" id="GO:0051274">
    <property type="term" value="P:beta-glucan biosynthetic process"/>
    <property type="evidence" value="ECO:0007669"/>
    <property type="project" value="TreeGrafter"/>
</dbReference>
<dbReference type="AlphaFoldDB" id="A0A1G7THU1"/>
<evidence type="ECO:0000256" key="5">
    <source>
        <dbReference type="ARBA" id="ARBA00022764"/>
    </source>
</evidence>
<evidence type="ECO:0000256" key="6">
    <source>
        <dbReference type="SAM" id="MobiDB-lite"/>
    </source>
</evidence>
<dbReference type="GO" id="GO:0003824">
    <property type="term" value="F:catalytic activity"/>
    <property type="evidence" value="ECO:0007669"/>
    <property type="project" value="InterPro"/>
</dbReference>
<comment type="pathway">
    <text evidence="2">Glycan metabolism; osmoregulated periplasmic glucan (OPG) biosynthesis.</text>
</comment>
<sequence>MLIQRRTLERARRARQEQAGRFTTPRANTTRLWTGLTCLGLGLGLGLGIASTAWAEAPATDAAAEPHIEAQGASGQGANEHSADLKSSDAQDSDAQDSDAQGSDAQGSDVKSADAQSPDEQSQGGQSQQSPRPDTATGQPGPGDQTSMASLDALYDQVTDQAKQLAQSPYETPEAHLPDALQDMDYDRYRQIRFRPDKALWRDQSLFEVQLFHTGFLYDHPVDINLVEPHDDSGEVEVSPLPFDQGYFRYDDAAAPIGEALAEASSDDQASHDIGYAGFRLHYPLNRGDYRDEFVVFLGASYFRLVGRDQSYGLSARGLAIDTASPQGEEFPAFTDFWLVKPAPDATHIQVLALLDSPSVSGAYRFDITPGESSTVDVEARLFAREDVKKLGVAPLTSMFWHGSLERMRDDDYRPRVHDSNGLSMHTAKGEWIWRPLSNPTQLHISSLRDDTPQGFGLVQRPRAFDDYLDMEARYDLRPSQWVTPQGGDWGSGGVELVEIPTENETNDNIIAYWVPDAPFNAGESRIYRYRTSTFGAYPPSLELAGVVHTRQGWGGVPGQDDPPPRSRRHFIVDFRGGELSSLDASQPVEMTLSTSSGELLTEQVQPLPDGETWRASFRLQPDGDKPADMRLSLTLRGRPLTETWNYVWYPQR</sequence>
<protein>
    <submittedName>
        <fullName evidence="8">Glucans biosynthesis protein</fullName>
    </submittedName>
</protein>
<evidence type="ECO:0000256" key="2">
    <source>
        <dbReference type="ARBA" id="ARBA00005001"/>
    </source>
</evidence>
<dbReference type="STRING" id="284577.SAMN05216571_11078"/>
<keyword evidence="5" id="KW-0574">Periplasm</keyword>